<evidence type="ECO:0000313" key="6">
    <source>
        <dbReference type="Proteomes" id="UP001597418"/>
    </source>
</evidence>
<dbReference type="InterPro" id="IPR011611">
    <property type="entry name" value="PfkB_dom"/>
</dbReference>
<dbReference type="EMBL" id="JBHUMB010000005">
    <property type="protein sequence ID" value="MFD2742239.1"/>
    <property type="molecule type" value="Genomic_DNA"/>
</dbReference>
<keyword evidence="3 5" id="KW-0418">Kinase</keyword>
<dbReference type="InterPro" id="IPR002173">
    <property type="entry name" value="Carboh/pur_kinase_PfkB_CS"/>
</dbReference>
<gene>
    <name evidence="5" type="ORF">ACFSQ6_02405</name>
</gene>
<keyword evidence="2" id="KW-0808">Transferase</keyword>
<reference evidence="6" key="1">
    <citation type="journal article" date="2019" name="Int. J. Syst. Evol. Microbiol.">
        <title>The Global Catalogue of Microorganisms (GCM) 10K type strain sequencing project: providing services to taxonomists for standard genome sequencing and annotation.</title>
        <authorList>
            <consortium name="The Broad Institute Genomics Platform"/>
            <consortium name="The Broad Institute Genome Sequencing Center for Infectious Disease"/>
            <person name="Wu L."/>
            <person name="Ma J."/>
        </authorList>
    </citation>
    <scope>NUCLEOTIDE SEQUENCE [LARGE SCALE GENOMIC DNA]</scope>
    <source>
        <strain evidence="6">KCTC 42247</strain>
    </source>
</reference>
<dbReference type="GO" id="GO:0016301">
    <property type="term" value="F:kinase activity"/>
    <property type="evidence" value="ECO:0007669"/>
    <property type="project" value="UniProtKB-KW"/>
</dbReference>
<evidence type="ECO:0000256" key="2">
    <source>
        <dbReference type="ARBA" id="ARBA00022679"/>
    </source>
</evidence>
<dbReference type="InterPro" id="IPR029056">
    <property type="entry name" value="Ribokinase-like"/>
</dbReference>
<keyword evidence="6" id="KW-1185">Reference proteome</keyword>
<evidence type="ECO:0000256" key="3">
    <source>
        <dbReference type="ARBA" id="ARBA00022777"/>
    </source>
</evidence>
<dbReference type="PROSITE" id="PS00584">
    <property type="entry name" value="PFKB_KINASES_2"/>
    <property type="match status" value="1"/>
</dbReference>
<feature type="domain" description="Carbohydrate kinase PfkB" evidence="4">
    <location>
        <begin position="26"/>
        <end position="287"/>
    </location>
</feature>
<dbReference type="PANTHER" id="PTHR43085:SF57">
    <property type="entry name" value="CARBOHYDRATE KINASE PFKB DOMAIN-CONTAINING PROTEIN"/>
    <property type="match status" value="1"/>
</dbReference>
<sequence length="305" mass="33705">MQQSQPTLKATCFGEILWDLFPGKDKTAGGAPFNVGYHLQQMGINVHMISAVGQDDLGDALLQKLNHWTISAAGIQKNANYATSTVVATIDEDNEAHYEIKESVAWDYIQLRETDLQQVQHSSTFVFGSLAARHSVSRNTLFALLEESRYRVFDVNLRPPFIDQELLIALLKKSHLAKFNAPELQLVLSYLGKNYNKPKDGVFFLQDYFDVPQVILSQGASGATYYEGDTVYSLPAAKVTVQDTVGSGDSFLAGFLSAHLSGMHPEATLEQAICLSGFVTSQSGATPNYTQHDIEQMKTKYRAQV</sequence>
<evidence type="ECO:0000256" key="1">
    <source>
        <dbReference type="ARBA" id="ARBA00010688"/>
    </source>
</evidence>
<name>A0ABW5UBV3_9SPHI</name>
<comment type="caution">
    <text evidence="5">The sequence shown here is derived from an EMBL/GenBank/DDBJ whole genome shotgun (WGS) entry which is preliminary data.</text>
</comment>
<comment type="similarity">
    <text evidence="1">Belongs to the carbohydrate kinase PfkB family.</text>
</comment>
<proteinExistence type="inferred from homology"/>
<dbReference type="RefSeq" id="WP_066753783.1">
    <property type="nucleotide sequence ID" value="NZ_JBHUMB010000005.1"/>
</dbReference>
<dbReference type="Pfam" id="PF00294">
    <property type="entry name" value="PfkB"/>
    <property type="match status" value="1"/>
</dbReference>
<accession>A0ABW5UBV3</accession>
<dbReference type="PANTHER" id="PTHR43085">
    <property type="entry name" value="HEXOKINASE FAMILY MEMBER"/>
    <property type="match status" value="1"/>
</dbReference>
<dbReference type="SUPFAM" id="SSF53613">
    <property type="entry name" value="Ribokinase-like"/>
    <property type="match status" value="1"/>
</dbReference>
<dbReference type="Proteomes" id="UP001597418">
    <property type="component" value="Unassembled WGS sequence"/>
</dbReference>
<evidence type="ECO:0000259" key="4">
    <source>
        <dbReference type="Pfam" id="PF00294"/>
    </source>
</evidence>
<protein>
    <submittedName>
        <fullName evidence="5">PfkB family carbohydrate kinase</fullName>
    </submittedName>
</protein>
<dbReference type="InterPro" id="IPR050306">
    <property type="entry name" value="PfkB_Carbo_kinase"/>
</dbReference>
<organism evidence="5 6">
    <name type="scientific">Sphingobacterium populi</name>
    <dbReference type="NCBI Taxonomy" id="1812824"/>
    <lineage>
        <taxon>Bacteria</taxon>
        <taxon>Pseudomonadati</taxon>
        <taxon>Bacteroidota</taxon>
        <taxon>Sphingobacteriia</taxon>
        <taxon>Sphingobacteriales</taxon>
        <taxon>Sphingobacteriaceae</taxon>
        <taxon>Sphingobacterium</taxon>
    </lineage>
</organism>
<evidence type="ECO:0000313" key="5">
    <source>
        <dbReference type="EMBL" id="MFD2742239.1"/>
    </source>
</evidence>
<dbReference type="Gene3D" id="3.40.1190.20">
    <property type="match status" value="1"/>
</dbReference>